<evidence type="ECO:0000313" key="3">
    <source>
        <dbReference type="EMBL" id="QFG13271.1"/>
    </source>
</evidence>
<dbReference type="RefSeq" id="YP_010754547.1">
    <property type="nucleotide sequence ID" value="NC_073461.1"/>
</dbReference>
<accession>A0A5J6TR68</accession>
<feature type="compositionally biased region" description="Pro residues" evidence="1">
    <location>
        <begin position="274"/>
        <end position="289"/>
    </location>
</feature>
<evidence type="ECO:0000313" key="4">
    <source>
        <dbReference type="Proteomes" id="UP000326486"/>
    </source>
</evidence>
<keyword evidence="2" id="KW-0472">Membrane</keyword>
<reference evidence="3 4" key="1">
    <citation type="submission" date="2019-07" db="EMBL/GenBank/DDBJ databases">
        <authorList>
            <person name="Almisry A."/>
            <person name="Mousa M."/>
            <person name="Gordon L.L."/>
            <person name="Lee M."/>
            <person name="Mandava P."/>
            <person name="Moxley J.T."/>
            <person name="Shaffer C.D."/>
            <person name="Weston-Hafer K.A."/>
            <person name="Garlena R.A."/>
            <person name="Russell D.A."/>
            <person name="Pope W.H."/>
            <person name="Jacobs-Sera D."/>
            <person name="Hatfull G.F."/>
        </authorList>
    </citation>
    <scope>NUCLEOTIDE SEQUENCE [LARGE SCALE GENOMIC DNA]</scope>
</reference>
<evidence type="ECO:0000256" key="2">
    <source>
        <dbReference type="SAM" id="Phobius"/>
    </source>
</evidence>
<dbReference type="Proteomes" id="UP000326486">
    <property type="component" value="Segment"/>
</dbReference>
<dbReference type="Pfam" id="PF10935">
    <property type="entry name" value="DUF2637"/>
    <property type="match status" value="1"/>
</dbReference>
<feature type="region of interest" description="Disordered" evidence="1">
    <location>
        <begin position="1"/>
        <end position="23"/>
    </location>
</feature>
<dbReference type="KEGG" id="vg:80019141"/>
<keyword evidence="2" id="KW-1133">Transmembrane helix</keyword>
<feature type="compositionally biased region" description="Low complexity" evidence="1">
    <location>
        <begin position="290"/>
        <end position="315"/>
    </location>
</feature>
<dbReference type="EMBL" id="MN234216">
    <property type="protein sequence ID" value="QFG13271.1"/>
    <property type="molecule type" value="Genomic_DNA"/>
</dbReference>
<feature type="transmembrane region" description="Helical" evidence="2">
    <location>
        <begin position="100"/>
        <end position="121"/>
    </location>
</feature>
<feature type="compositionally biased region" description="Basic residues" evidence="1">
    <location>
        <begin position="1"/>
        <end position="12"/>
    </location>
</feature>
<feature type="region of interest" description="Disordered" evidence="1">
    <location>
        <begin position="265"/>
        <end position="315"/>
    </location>
</feature>
<organism evidence="3 4">
    <name type="scientific">Streptomyces phage Gilgamesh</name>
    <dbReference type="NCBI Taxonomy" id="2599890"/>
    <lineage>
        <taxon>Viruses</taxon>
        <taxon>Duplodnaviria</taxon>
        <taxon>Heunggongvirae</taxon>
        <taxon>Uroviricota</taxon>
        <taxon>Caudoviricetes</taxon>
        <taxon>Gilgameshvirus</taxon>
        <taxon>Gilgameshvirus gilgamesh</taxon>
    </lineage>
</organism>
<sequence length="406" mass="43837">MSRLFPRSRRGGKPKDSDDSGVPPLSGWERLGAGAVALGGAAVGGLGFYASFDSVSQAAASWGFTDPWVLPTAIDSAIPVFTGAYLFLIRMDMPLWWARLVPWVLSLVTCALNVAAGNSLWSKVAHGAMSLLWVAVSEIAAHIYAVRIGAATGRRRRMDKVRWSRWFLSPLPTFLLWRRMKLWELTDYDAVLKLEQERIVYQAQLRGRFGRAWRRKAPVASLMPLRLVRTGVPLKETAAAGLAAAGIDPTGIFALPPAQPLEEQKALPAAAAAPQPPATPAPAPAPTPAVPATVNKPRPVTATVPPQPQGQPQGQRIIPSWSTEDELYVIIKDILDNGHREVFEPGGPLTGAEIANVLGQSEGNGRKVRQRLIKTYAAERGVDLPPRATIDQVFAAFAHPMTAVSP</sequence>
<feature type="transmembrane region" description="Helical" evidence="2">
    <location>
        <begin position="31"/>
        <end position="52"/>
    </location>
</feature>
<protein>
    <submittedName>
        <fullName evidence="3">Membrane protein</fullName>
    </submittedName>
</protein>
<evidence type="ECO:0000256" key="1">
    <source>
        <dbReference type="SAM" id="MobiDB-lite"/>
    </source>
</evidence>
<dbReference type="GeneID" id="80019141"/>
<gene>
    <name evidence="3" type="primary">79</name>
    <name evidence="3" type="ORF">SEA_GILGAMESH_79</name>
</gene>
<name>A0A5J6TR68_9CAUD</name>
<feature type="transmembrane region" description="Helical" evidence="2">
    <location>
        <begin position="68"/>
        <end position="88"/>
    </location>
</feature>
<keyword evidence="4" id="KW-1185">Reference proteome</keyword>
<dbReference type="InterPro" id="IPR021235">
    <property type="entry name" value="DUF2637"/>
</dbReference>
<proteinExistence type="predicted"/>
<keyword evidence="2" id="KW-0812">Transmembrane</keyword>
<feature type="transmembrane region" description="Helical" evidence="2">
    <location>
        <begin position="127"/>
        <end position="150"/>
    </location>
</feature>